<dbReference type="InterPro" id="IPR015867">
    <property type="entry name" value="N-reg_PII/ATP_PRibTrfase_C"/>
</dbReference>
<dbReference type="Proteomes" id="UP000644507">
    <property type="component" value="Unassembled WGS sequence"/>
</dbReference>
<reference evidence="1" key="1">
    <citation type="journal article" date="2014" name="Int. J. Syst. Evol. Microbiol.">
        <title>Complete genome sequence of Corynebacterium casei LMG S-19264T (=DSM 44701T), isolated from a smear-ripened cheese.</title>
        <authorList>
            <consortium name="US DOE Joint Genome Institute (JGI-PGF)"/>
            <person name="Walter F."/>
            <person name="Albersmeier A."/>
            <person name="Kalinowski J."/>
            <person name="Ruckert C."/>
        </authorList>
    </citation>
    <scope>NUCLEOTIDE SEQUENCE</scope>
    <source>
        <strain evidence="1">KCTC 12988</strain>
    </source>
</reference>
<dbReference type="InterPro" id="IPR011322">
    <property type="entry name" value="N-reg_PII-like_a/b"/>
</dbReference>
<organism evidence="1 2">
    <name type="scientific">Roseibacillus persicicus</name>
    <dbReference type="NCBI Taxonomy" id="454148"/>
    <lineage>
        <taxon>Bacteria</taxon>
        <taxon>Pseudomonadati</taxon>
        <taxon>Verrucomicrobiota</taxon>
        <taxon>Verrucomicrobiia</taxon>
        <taxon>Verrucomicrobiales</taxon>
        <taxon>Verrucomicrobiaceae</taxon>
        <taxon>Roseibacillus</taxon>
    </lineage>
</organism>
<proteinExistence type="predicted"/>
<dbReference type="Pfam" id="PF00543">
    <property type="entry name" value="P-II"/>
    <property type="match status" value="1"/>
</dbReference>
<comment type="caution">
    <text evidence="1">The sequence shown here is derived from an EMBL/GenBank/DDBJ whole genome shotgun (WGS) entry which is preliminary data.</text>
</comment>
<dbReference type="EMBL" id="BMXI01000015">
    <property type="protein sequence ID" value="GHC62143.1"/>
    <property type="molecule type" value="Genomic_DNA"/>
</dbReference>
<accession>A0A918TU85</accession>
<dbReference type="Gene3D" id="3.30.70.120">
    <property type="match status" value="1"/>
</dbReference>
<protein>
    <submittedName>
        <fullName evidence="1">Uncharacterized protein</fullName>
    </submittedName>
</protein>
<evidence type="ECO:0000313" key="1">
    <source>
        <dbReference type="EMBL" id="GHC62143.1"/>
    </source>
</evidence>
<dbReference type="GO" id="GO:0030234">
    <property type="term" value="F:enzyme regulator activity"/>
    <property type="evidence" value="ECO:0007669"/>
    <property type="project" value="InterPro"/>
</dbReference>
<reference evidence="1" key="2">
    <citation type="submission" date="2020-09" db="EMBL/GenBank/DDBJ databases">
        <authorList>
            <person name="Sun Q."/>
            <person name="Kim S."/>
        </authorList>
    </citation>
    <scope>NUCLEOTIDE SEQUENCE</scope>
    <source>
        <strain evidence="1">KCTC 12988</strain>
    </source>
</reference>
<dbReference type="GO" id="GO:0006808">
    <property type="term" value="P:regulation of nitrogen utilization"/>
    <property type="evidence" value="ECO:0007669"/>
    <property type="project" value="InterPro"/>
</dbReference>
<gene>
    <name evidence="1" type="ORF">GCM10007100_31890</name>
</gene>
<dbReference type="AlphaFoldDB" id="A0A918TU85"/>
<dbReference type="InterPro" id="IPR002187">
    <property type="entry name" value="N-reg_PII"/>
</dbReference>
<dbReference type="SUPFAM" id="SSF54913">
    <property type="entry name" value="GlnB-like"/>
    <property type="match status" value="1"/>
</dbReference>
<evidence type="ECO:0000313" key="2">
    <source>
        <dbReference type="Proteomes" id="UP000644507"/>
    </source>
</evidence>
<sequence length="109" mass="12030">MSQTTTMKLLTIVTENLLKEQIITLLKEHHITGFTISRVEGEGSRGVRASDWEGPNLKIEAIISPQGAEQILERISAQFFDNYAVIAWLSDVAVLRGGKFAQPSQSKSS</sequence>
<keyword evidence="2" id="KW-1185">Reference proteome</keyword>
<dbReference type="RefSeq" id="WP_189572096.1">
    <property type="nucleotide sequence ID" value="NZ_BMXI01000015.1"/>
</dbReference>
<name>A0A918TU85_9BACT</name>